<evidence type="ECO:0000256" key="1">
    <source>
        <dbReference type="ARBA" id="ARBA00022617"/>
    </source>
</evidence>
<dbReference type="GO" id="GO:0046872">
    <property type="term" value="F:metal ion binding"/>
    <property type="evidence" value="ECO:0007669"/>
    <property type="project" value="UniProtKB-KW"/>
</dbReference>
<dbReference type="GO" id="GO:0009055">
    <property type="term" value="F:electron transfer activity"/>
    <property type="evidence" value="ECO:0007669"/>
    <property type="project" value="InterPro"/>
</dbReference>
<reference evidence="5" key="1">
    <citation type="submission" date="2018-06" db="EMBL/GenBank/DDBJ databases">
        <authorList>
            <person name="Zhirakovskaya E."/>
        </authorList>
    </citation>
    <scope>NUCLEOTIDE SEQUENCE</scope>
</reference>
<keyword evidence="3" id="KW-0408">Iron</keyword>
<keyword evidence="2" id="KW-0479">Metal-binding</keyword>
<evidence type="ECO:0000256" key="2">
    <source>
        <dbReference type="ARBA" id="ARBA00022723"/>
    </source>
</evidence>
<evidence type="ECO:0000259" key="4">
    <source>
        <dbReference type="PROSITE" id="PS51007"/>
    </source>
</evidence>
<dbReference type="InterPro" id="IPR009056">
    <property type="entry name" value="Cyt_c-like_dom"/>
</dbReference>
<dbReference type="AlphaFoldDB" id="A0A3B1DA18"/>
<keyword evidence="1" id="KW-0349">Heme</keyword>
<dbReference type="Gene3D" id="1.10.760.10">
    <property type="entry name" value="Cytochrome c-like domain"/>
    <property type="match status" value="2"/>
</dbReference>
<name>A0A3B1DA18_9ZZZZ</name>
<evidence type="ECO:0000313" key="5">
    <source>
        <dbReference type="EMBL" id="VAX32974.1"/>
    </source>
</evidence>
<accession>A0A3B1DA18</accession>
<protein>
    <recommendedName>
        <fullName evidence="4">Cytochrome c domain-containing protein</fullName>
    </recommendedName>
</protein>
<feature type="domain" description="Cytochrome c" evidence="4">
    <location>
        <begin position="6"/>
        <end position="112"/>
    </location>
</feature>
<dbReference type="Pfam" id="PF00034">
    <property type="entry name" value="Cytochrom_C"/>
    <property type="match status" value="1"/>
</dbReference>
<evidence type="ECO:0000256" key="3">
    <source>
        <dbReference type="ARBA" id="ARBA00023004"/>
    </source>
</evidence>
<dbReference type="PROSITE" id="PS51007">
    <property type="entry name" value="CYTC"/>
    <property type="match status" value="2"/>
</dbReference>
<organism evidence="5">
    <name type="scientific">hydrothermal vent metagenome</name>
    <dbReference type="NCBI Taxonomy" id="652676"/>
    <lineage>
        <taxon>unclassified sequences</taxon>
        <taxon>metagenomes</taxon>
        <taxon>ecological metagenomes</taxon>
    </lineage>
</organism>
<dbReference type="SUPFAM" id="SSF46626">
    <property type="entry name" value="Cytochrome c"/>
    <property type="match status" value="2"/>
</dbReference>
<dbReference type="GO" id="GO:0020037">
    <property type="term" value="F:heme binding"/>
    <property type="evidence" value="ECO:0007669"/>
    <property type="project" value="InterPro"/>
</dbReference>
<proteinExistence type="predicted"/>
<sequence>MRILITTLLSGWLLWVSPVQAEPTIADKHDCSSCHRFSVEDSLETHKAPDLFYAGNKFQQPWLKKFLQNPVVVRKAGVSTDPDFLKKESTLPHPVLAKNDASEMADYLMSLTLSDLLKGKVGATPLTKGNRVRVKILFERNYGCIACHEGINLAGQARGGISGPSLANAGNRLRADWIYNWLKTPQKFISKGRMPFYELDDESAIKITKYILSLKIGDWN</sequence>
<feature type="domain" description="Cytochrome c" evidence="4">
    <location>
        <begin position="129"/>
        <end position="215"/>
    </location>
</feature>
<gene>
    <name evidence="5" type="ORF">MNBD_NITROSPINAE05-1239</name>
</gene>
<dbReference type="InterPro" id="IPR036909">
    <property type="entry name" value="Cyt_c-like_dom_sf"/>
</dbReference>
<dbReference type="EMBL" id="UOGG01000230">
    <property type="protein sequence ID" value="VAX32974.1"/>
    <property type="molecule type" value="Genomic_DNA"/>
</dbReference>